<feature type="domain" description="4Fe-4S ferredoxin-type" evidence="6">
    <location>
        <begin position="215"/>
        <end position="238"/>
    </location>
</feature>
<evidence type="ECO:0000256" key="2">
    <source>
        <dbReference type="ARBA" id="ARBA00022723"/>
    </source>
</evidence>
<dbReference type="Gene3D" id="3.40.50.360">
    <property type="match status" value="1"/>
</dbReference>
<dbReference type="Proteomes" id="UP000253034">
    <property type="component" value="Unassembled WGS sequence"/>
</dbReference>
<dbReference type="EMBL" id="QPJT01000001">
    <property type="protein sequence ID" value="RCX20928.1"/>
    <property type="molecule type" value="Genomic_DNA"/>
</dbReference>
<keyword evidence="5" id="KW-0812">Transmembrane</keyword>
<keyword evidence="5" id="KW-0472">Membrane</keyword>
<feature type="domain" description="4Fe-4S ferredoxin-type" evidence="6">
    <location>
        <begin position="182"/>
        <end position="210"/>
    </location>
</feature>
<dbReference type="GO" id="GO:0046872">
    <property type="term" value="F:metal ion binding"/>
    <property type="evidence" value="ECO:0007669"/>
    <property type="project" value="UniProtKB-KW"/>
</dbReference>
<reference evidence="7 8" key="1">
    <citation type="submission" date="2018-07" db="EMBL/GenBank/DDBJ databases">
        <title>Genomic Encyclopedia of Type Strains, Phase IV (KMG-IV): sequencing the most valuable type-strain genomes for metagenomic binning, comparative biology and taxonomic classification.</title>
        <authorList>
            <person name="Goeker M."/>
        </authorList>
    </citation>
    <scope>NUCLEOTIDE SEQUENCE [LARGE SCALE GENOMIC DNA]</scope>
    <source>
        <strain evidence="7 8">DSM 27016</strain>
    </source>
</reference>
<dbReference type="Pfam" id="PF13237">
    <property type="entry name" value="Fer4_10"/>
    <property type="match status" value="1"/>
</dbReference>
<evidence type="ECO:0000256" key="1">
    <source>
        <dbReference type="ARBA" id="ARBA00022485"/>
    </source>
</evidence>
<dbReference type="PROSITE" id="PS51379">
    <property type="entry name" value="4FE4S_FER_2"/>
    <property type="match status" value="2"/>
</dbReference>
<evidence type="ECO:0000259" key="6">
    <source>
        <dbReference type="PROSITE" id="PS51379"/>
    </source>
</evidence>
<proteinExistence type="predicted"/>
<keyword evidence="2" id="KW-0479">Metal-binding</keyword>
<accession>A0A369BJY6</accession>
<evidence type="ECO:0000256" key="3">
    <source>
        <dbReference type="ARBA" id="ARBA00023004"/>
    </source>
</evidence>
<dbReference type="InterPro" id="IPR017896">
    <property type="entry name" value="4Fe4S_Fe-S-bd"/>
</dbReference>
<dbReference type="RefSeq" id="WP_114295878.1">
    <property type="nucleotide sequence ID" value="NZ_QPJT01000001.1"/>
</dbReference>
<keyword evidence="8" id="KW-1185">Reference proteome</keyword>
<dbReference type="PANTHER" id="PTHR43687">
    <property type="entry name" value="ADENYLYLSULFATE REDUCTASE, BETA SUBUNIT"/>
    <property type="match status" value="1"/>
</dbReference>
<dbReference type="PROSITE" id="PS00198">
    <property type="entry name" value="4FE4S_FER_1"/>
    <property type="match status" value="1"/>
</dbReference>
<keyword evidence="4" id="KW-0411">Iron-sulfur</keyword>
<dbReference type="InterPro" id="IPR047964">
    <property type="entry name" value="EFR1-like"/>
</dbReference>
<comment type="caution">
    <text evidence="7">The sequence shown here is derived from an EMBL/GenBank/DDBJ whole genome shotgun (WGS) entry which is preliminary data.</text>
</comment>
<dbReference type="GO" id="GO:0051539">
    <property type="term" value="F:4 iron, 4 sulfur cluster binding"/>
    <property type="evidence" value="ECO:0007669"/>
    <property type="project" value="UniProtKB-KW"/>
</dbReference>
<dbReference type="NCBIfam" id="NF038196">
    <property type="entry name" value="ferrodoxin_EFR1"/>
    <property type="match status" value="1"/>
</dbReference>
<keyword evidence="5" id="KW-1133">Transmembrane helix</keyword>
<dbReference type="InterPro" id="IPR017900">
    <property type="entry name" value="4Fe4S_Fe_S_CS"/>
</dbReference>
<keyword evidence="1" id="KW-0004">4Fe-4S</keyword>
<protein>
    <submittedName>
        <fullName evidence="7">Flavodoxin-like protein</fullName>
    </submittedName>
</protein>
<dbReference type="AlphaFoldDB" id="A0A369BJY6"/>
<dbReference type="Gene3D" id="3.30.70.20">
    <property type="match status" value="1"/>
</dbReference>
<dbReference type="OrthoDB" id="9813995at2"/>
<evidence type="ECO:0000313" key="8">
    <source>
        <dbReference type="Proteomes" id="UP000253034"/>
    </source>
</evidence>
<dbReference type="SUPFAM" id="SSF54862">
    <property type="entry name" value="4Fe-4S ferredoxins"/>
    <property type="match status" value="1"/>
</dbReference>
<organism evidence="7 8">
    <name type="scientific">Anaerobacterium chartisolvens</name>
    <dbReference type="NCBI Taxonomy" id="1297424"/>
    <lineage>
        <taxon>Bacteria</taxon>
        <taxon>Bacillati</taxon>
        <taxon>Bacillota</taxon>
        <taxon>Clostridia</taxon>
        <taxon>Eubacteriales</taxon>
        <taxon>Oscillospiraceae</taxon>
        <taxon>Anaerobacterium</taxon>
    </lineage>
</organism>
<feature type="transmembrane region" description="Helical" evidence="5">
    <location>
        <begin position="48"/>
        <end position="68"/>
    </location>
</feature>
<dbReference type="InterPro" id="IPR050572">
    <property type="entry name" value="Fe-S_Ferredoxin"/>
</dbReference>
<gene>
    <name evidence="7" type="ORF">DFR58_101130</name>
</gene>
<dbReference type="PANTHER" id="PTHR43687:SF2">
    <property type="entry name" value="FERREDOXIN 3"/>
    <property type="match status" value="1"/>
</dbReference>
<dbReference type="InterPro" id="IPR029039">
    <property type="entry name" value="Flavoprotein-like_sf"/>
</dbReference>
<evidence type="ECO:0000313" key="7">
    <source>
        <dbReference type="EMBL" id="RCX20928.1"/>
    </source>
</evidence>
<evidence type="ECO:0000256" key="4">
    <source>
        <dbReference type="ARBA" id="ARBA00023014"/>
    </source>
</evidence>
<keyword evidence="3" id="KW-0408">Iron</keyword>
<evidence type="ECO:0000256" key="5">
    <source>
        <dbReference type="SAM" id="Phobius"/>
    </source>
</evidence>
<name>A0A369BJY6_9FIRM</name>
<sequence length="259" mass="29927">MKTNLYYFSGTGNSLDIARNLANELGDTQINAIANAVKGEGEEIVGDIIGIIFPVYWYGMPLLVLDFIKKVKRAKYIFIIATYGDDSGSILTQSRDVLKNCGLSLGAAFLIKMPENYTPMYQLISEKEQKELFEAKAQEIKQISEIIKKRKVIEVTPKFFVYDLFYKMVYKIYSPKFKKLDKKFWVDSNCNSCKVCMKVCPVSNIDWANEKPKWKNACQQCFACFHWCPKEAIQFGGKTKGRKRYRNPNVKMEDFFIHD</sequence>
<dbReference type="SUPFAM" id="SSF52218">
    <property type="entry name" value="Flavoproteins"/>
    <property type="match status" value="1"/>
</dbReference>